<proteinExistence type="predicted"/>
<feature type="compositionally biased region" description="Polar residues" evidence="1">
    <location>
        <begin position="323"/>
        <end position="335"/>
    </location>
</feature>
<dbReference type="GO" id="GO:0006487">
    <property type="term" value="P:protein N-linked glycosylation"/>
    <property type="evidence" value="ECO:0007669"/>
    <property type="project" value="TreeGrafter"/>
</dbReference>
<dbReference type="Pfam" id="PF12326">
    <property type="entry name" value="EOS1"/>
    <property type="match status" value="1"/>
</dbReference>
<feature type="region of interest" description="Disordered" evidence="1">
    <location>
        <begin position="296"/>
        <end position="395"/>
    </location>
</feature>
<comment type="caution">
    <text evidence="3">The sequence shown here is derived from an EMBL/GenBank/DDBJ whole genome shotgun (WGS) entry which is preliminary data.</text>
</comment>
<gene>
    <name evidence="3" type="ORF">CC1G_04796</name>
</gene>
<feature type="compositionally biased region" description="Basic and acidic residues" evidence="1">
    <location>
        <begin position="419"/>
        <end position="429"/>
    </location>
</feature>
<evidence type="ECO:0000313" key="3">
    <source>
        <dbReference type="EMBL" id="EAU83540.2"/>
    </source>
</evidence>
<name>A8P2L4_COPC7</name>
<feature type="compositionally biased region" description="Polar residues" evidence="1">
    <location>
        <begin position="145"/>
        <end position="170"/>
    </location>
</feature>
<accession>A8P2L4</accession>
<feature type="transmembrane region" description="Helical" evidence="2">
    <location>
        <begin position="568"/>
        <end position="591"/>
    </location>
</feature>
<feature type="region of interest" description="Disordered" evidence="1">
    <location>
        <begin position="459"/>
        <end position="490"/>
    </location>
</feature>
<feature type="transmembrane region" description="Helical" evidence="2">
    <location>
        <begin position="735"/>
        <end position="753"/>
    </location>
</feature>
<feature type="compositionally biased region" description="Low complexity" evidence="1">
    <location>
        <begin position="360"/>
        <end position="383"/>
    </location>
</feature>
<feature type="transmembrane region" description="Helical" evidence="2">
    <location>
        <begin position="603"/>
        <end position="625"/>
    </location>
</feature>
<protein>
    <submittedName>
        <fullName evidence="3">Uncharacterized protein</fullName>
    </submittedName>
</protein>
<dbReference type="GO" id="GO:0034599">
    <property type="term" value="P:cellular response to oxidative stress"/>
    <property type="evidence" value="ECO:0007669"/>
    <property type="project" value="InterPro"/>
</dbReference>
<feature type="compositionally biased region" description="Basic and acidic residues" evidence="1">
    <location>
        <begin position="1"/>
        <end position="10"/>
    </location>
</feature>
<feature type="compositionally biased region" description="Polar residues" evidence="1">
    <location>
        <begin position="243"/>
        <end position="275"/>
    </location>
</feature>
<dbReference type="PANTHER" id="PTHR28147:SF1">
    <property type="entry name" value="N-GLYCOSYLATION PROTEIN EOS1"/>
    <property type="match status" value="1"/>
</dbReference>
<feature type="compositionally biased region" description="Basic residues" evidence="1">
    <location>
        <begin position="36"/>
        <end position="45"/>
    </location>
</feature>
<evidence type="ECO:0000313" key="4">
    <source>
        <dbReference type="Proteomes" id="UP000001861"/>
    </source>
</evidence>
<dbReference type="VEuPathDB" id="FungiDB:CC1G_04796"/>
<dbReference type="STRING" id="240176.A8P2L4"/>
<feature type="region of interest" description="Disordered" evidence="1">
    <location>
        <begin position="408"/>
        <end position="445"/>
    </location>
</feature>
<keyword evidence="2" id="KW-1133">Transmembrane helix</keyword>
<feature type="compositionally biased region" description="Low complexity" evidence="1">
    <location>
        <begin position="705"/>
        <end position="720"/>
    </location>
</feature>
<dbReference type="PANTHER" id="PTHR28147">
    <property type="entry name" value="N-GLYCOSYLATION PROTEIN EOS1"/>
    <property type="match status" value="1"/>
</dbReference>
<feature type="compositionally biased region" description="Polar residues" evidence="1">
    <location>
        <begin position="125"/>
        <end position="136"/>
    </location>
</feature>
<dbReference type="eggNOG" id="KOG2288">
    <property type="taxonomic scope" value="Eukaryota"/>
</dbReference>
<reference evidence="3 4" key="1">
    <citation type="journal article" date="2010" name="Proc. Natl. Acad. Sci. U.S.A.">
        <title>Insights into evolution of multicellular fungi from the assembled chromosomes of the mushroom Coprinopsis cinerea (Coprinus cinereus).</title>
        <authorList>
            <person name="Stajich J.E."/>
            <person name="Wilke S.K."/>
            <person name="Ahren D."/>
            <person name="Au C.H."/>
            <person name="Birren B.W."/>
            <person name="Borodovsky M."/>
            <person name="Burns C."/>
            <person name="Canback B."/>
            <person name="Casselton L.A."/>
            <person name="Cheng C.K."/>
            <person name="Deng J."/>
            <person name="Dietrich F.S."/>
            <person name="Fargo D.C."/>
            <person name="Farman M.L."/>
            <person name="Gathman A.C."/>
            <person name="Goldberg J."/>
            <person name="Guigo R."/>
            <person name="Hoegger P.J."/>
            <person name="Hooker J.B."/>
            <person name="Huggins A."/>
            <person name="James T.Y."/>
            <person name="Kamada T."/>
            <person name="Kilaru S."/>
            <person name="Kodira C."/>
            <person name="Kues U."/>
            <person name="Kupfer D."/>
            <person name="Kwan H.S."/>
            <person name="Lomsadze A."/>
            <person name="Li W."/>
            <person name="Lilly W.W."/>
            <person name="Ma L.J."/>
            <person name="Mackey A.J."/>
            <person name="Manning G."/>
            <person name="Martin F."/>
            <person name="Muraguchi H."/>
            <person name="Natvig D.O."/>
            <person name="Palmerini H."/>
            <person name="Ramesh M.A."/>
            <person name="Rehmeyer C.J."/>
            <person name="Roe B.A."/>
            <person name="Shenoy N."/>
            <person name="Stanke M."/>
            <person name="Ter-Hovhannisyan V."/>
            <person name="Tunlid A."/>
            <person name="Velagapudi R."/>
            <person name="Vision T.J."/>
            <person name="Zeng Q."/>
            <person name="Zolan M.E."/>
            <person name="Pukkila P.J."/>
        </authorList>
    </citation>
    <scope>NUCLEOTIDE SEQUENCE [LARGE SCALE GENOMIC DNA]</scope>
    <source>
        <strain evidence="4">Okayama-7 / 130 / ATCC MYA-4618 / FGSC 9003</strain>
    </source>
</reference>
<feature type="region of interest" description="Disordered" evidence="1">
    <location>
        <begin position="1"/>
        <end position="170"/>
    </location>
</feature>
<keyword evidence="2" id="KW-0472">Membrane</keyword>
<sequence>MPNSRPERSTRPSRSSRASSSRRTSSEESGEDTSRRRGSPRRQRQFLRSYASSSALPHVSLEQGGEHGLEDHRSEREHQSRLPGPSTSSIAYPKTFLARPIQRRSSSNETLSQLHFTSSSTSSLPKIQTNAANSFRFTRGDTRNEPLSLSPTRDSFPSFTASRSATSLAPQQKPMMTNGAFIPRAGPSTSNGLPHPFFVPRAPPNGLPPASHHGPNTIPVSISTPVALPDHPPPPYDAVYVNGVQQNASTYTSHSRSNSQPSVPATSPSRTNIHTVPQNSASHLRLTDLRHHQLPPQLQQQPVSLNSSKRHSDSDDSRSSSSTEVNGQDAIYTTSAARRRKGKARAVEGSLLGEPSVERQVAAGPAVSSSSQSHSSSPSHTATVRATLQPKDKRGITTRLVRFSLNWRGEGNGNAVKGKQREEFLHGDTETETEREDSGRIAHTTSRRLPRLGEISWRRSYSNDSNGPLSPLGVSHSRQSGHGDDHDDSDDPSLKFTIDLNKLTPFLFEFSRLLSIVPAFFGMLFCLWQMFEFDRDDFVREYWTCVPLGDAGNGQRCTGPPVPHRMDWFIASLWALLTAFHCLGLTTGLLMRWKLYYPPLSTLVRLLGLQGICWPATHLTLSIVGGVRRPVMAWAIIATTTAISRSIQIWVTSNIIWLKAPTSSSSTTHSVASELNEADDPDNATPALSFFNKVATIIGGDDESSPSNMLSGSSGSSSPGQAYRRRHRRWDWRKVGLRCLLPTGFLYVVMAWSEIGRREWESSRHGVVIPGVEPRTSKIAGTEPVSDGSVNTGVSDVFTTASVQTKDATISPSLERIALGY</sequence>
<feature type="region of interest" description="Disordered" evidence="1">
    <location>
        <begin position="201"/>
        <end position="275"/>
    </location>
</feature>
<dbReference type="AlphaFoldDB" id="A8P2L4"/>
<organism evidence="3 4">
    <name type="scientific">Coprinopsis cinerea (strain Okayama-7 / 130 / ATCC MYA-4618 / FGSC 9003)</name>
    <name type="common">Inky cap fungus</name>
    <name type="synonym">Hormographiella aspergillata</name>
    <dbReference type="NCBI Taxonomy" id="240176"/>
    <lineage>
        <taxon>Eukaryota</taxon>
        <taxon>Fungi</taxon>
        <taxon>Dikarya</taxon>
        <taxon>Basidiomycota</taxon>
        <taxon>Agaricomycotina</taxon>
        <taxon>Agaricomycetes</taxon>
        <taxon>Agaricomycetidae</taxon>
        <taxon>Agaricales</taxon>
        <taxon>Agaricineae</taxon>
        <taxon>Psathyrellaceae</taxon>
        <taxon>Coprinopsis</taxon>
    </lineage>
</organism>
<dbReference type="HOGENOM" id="CLU_344524_0_0_1"/>
<dbReference type="InParanoid" id="A8P2L4"/>
<feature type="compositionally biased region" description="Basic and acidic residues" evidence="1">
    <location>
        <begin position="64"/>
        <end position="80"/>
    </location>
</feature>
<dbReference type="RefSeq" id="XP_001838352.2">
    <property type="nucleotide sequence ID" value="XM_001838300.2"/>
</dbReference>
<evidence type="ECO:0000256" key="1">
    <source>
        <dbReference type="SAM" id="MobiDB-lite"/>
    </source>
</evidence>
<keyword evidence="4" id="KW-1185">Reference proteome</keyword>
<feature type="compositionally biased region" description="Low complexity" evidence="1">
    <location>
        <begin position="110"/>
        <end position="124"/>
    </location>
</feature>
<feature type="region of interest" description="Disordered" evidence="1">
    <location>
        <begin position="702"/>
        <end position="723"/>
    </location>
</feature>
<dbReference type="InterPro" id="IPR021100">
    <property type="entry name" value="N-glycosylation_EOS1"/>
</dbReference>
<dbReference type="GO" id="GO:0005789">
    <property type="term" value="C:endoplasmic reticulum membrane"/>
    <property type="evidence" value="ECO:0007669"/>
    <property type="project" value="InterPro"/>
</dbReference>
<evidence type="ECO:0000256" key="2">
    <source>
        <dbReference type="SAM" id="Phobius"/>
    </source>
</evidence>
<feature type="transmembrane region" description="Helical" evidence="2">
    <location>
        <begin position="510"/>
        <end position="531"/>
    </location>
</feature>
<dbReference type="GeneID" id="6014937"/>
<dbReference type="OrthoDB" id="2139606at2759"/>
<dbReference type="EMBL" id="AACS02000013">
    <property type="protein sequence ID" value="EAU83540.2"/>
    <property type="molecule type" value="Genomic_DNA"/>
</dbReference>
<feature type="compositionally biased region" description="Low complexity" evidence="1">
    <location>
        <begin position="12"/>
        <end position="23"/>
    </location>
</feature>
<dbReference type="Proteomes" id="UP000001861">
    <property type="component" value="Unassembled WGS sequence"/>
</dbReference>
<dbReference type="KEGG" id="cci:CC1G_04796"/>
<feature type="compositionally biased region" description="Polar residues" evidence="1">
    <location>
        <begin position="459"/>
        <end position="468"/>
    </location>
</feature>
<keyword evidence="2" id="KW-0812">Transmembrane</keyword>